<proteinExistence type="predicted"/>
<sequence>MITKRQNNKRVIDALLSTLAVFSLYCSSFAYAAGKDVDQLFYFKSEFHDQNVIYSIGTEFLLQWPHSNIGVAINSSINAASIVDKKNTTQEFITAELGGRFGYFSDLSVFIEAGVDLGEGLGNLLHSSIFERNDDRQYSYHNSDYDDNYEYPFNVDSYIGLGVGVNLNKTIRLEGFSRFREINGTDWDAKSQIYSGVTFALIF</sequence>
<organism evidence="2 3">
    <name type="scientific">Pseudoalteromonas tunicata D2</name>
    <dbReference type="NCBI Taxonomy" id="87626"/>
    <lineage>
        <taxon>Bacteria</taxon>
        <taxon>Pseudomonadati</taxon>
        <taxon>Pseudomonadota</taxon>
        <taxon>Gammaproteobacteria</taxon>
        <taxon>Alteromonadales</taxon>
        <taxon>Pseudoalteromonadaceae</taxon>
        <taxon>Pseudoalteromonas</taxon>
    </lineage>
</organism>
<dbReference type="OrthoDB" id="6386717at2"/>
<protein>
    <recommendedName>
        <fullName evidence="4">Outer membrane protein beta-barrel domain-containing protein</fullName>
    </recommendedName>
</protein>
<evidence type="ECO:0000313" key="2">
    <source>
        <dbReference type="EMBL" id="EAR28555.1"/>
    </source>
</evidence>
<evidence type="ECO:0000313" key="3">
    <source>
        <dbReference type="Proteomes" id="UP000006201"/>
    </source>
</evidence>
<evidence type="ECO:0008006" key="4">
    <source>
        <dbReference type="Google" id="ProtNLM"/>
    </source>
</evidence>
<dbReference type="AlphaFoldDB" id="A4CAZ7"/>
<keyword evidence="1" id="KW-0732">Signal</keyword>
<feature type="chain" id="PRO_5002665902" description="Outer membrane protein beta-barrel domain-containing protein" evidence="1">
    <location>
        <begin position="33"/>
        <end position="203"/>
    </location>
</feature>
<name>A4CAZ7_9GAMM</name>
<feature type="signal peptide" evidence="1">
    <location>
        <begin position="1"/>
        <end position="32"/>
    </location>
</feature>
<gene>
    <name evidence="2" type="ORF">PTD2_22107</name>
</gene>
<reference evidence="2 3" key="1">
    <citation type="submission" date="2006-02" db="EMBL/GenBank/DDBJ databases">
        <authorList>
            <person name="Moran M.A."/>
            <person name="Kjelleberg S."/>
            <person name="Egan S."/>
            <person name="Saunders N."/>
            <person name="Thomas T."/>
            <person name="Ferriera S."/>
            <person name="Johnson J."/>
            <person name="Kravitz S."/>
            <person name="Halpern A."/>
            <person name="Remington K."/>
            <person name="Beeson K."/>
            <person name="Tran B."/>
            <person name="Rogers Y.-H."/>
            <person name="Friedman R."/>
            <person name="Venter J.C."/>
        </authorList>
    </citation>
    <scope>NUCLEOTIDE SEQUENCE [LARGE SCALE GENOMIC DNA]</scope>
    <source>
        <strain evidence="2 3">D2</strain>
    </source>
</reference>
<accession>A4CAZ7</accession>
<dbReference type="eggNOG" id="ENOG50343BZ">
    <property type="taxonomic scope" value="Bacteria"/>
</dbReference>
<dbReference type="RefSeq" id="WP_009840382.1">
    <property type="nucleotide sequence ID" value="NZ_CH959301.1"/>
</dbReference>
<dbReference type="Proteomes" id="UP000006201">
    <property type="component" value="Unassembled WGS sequence"/>
</dbReference>
<dbReference type="HOGENOM" id="CLU_130887_0_0_6"/>
<comment type="caution">
    <text evidence="2">The sequence shown here is derived from an EMBL/GenBank/DDBJ whole genome shotgun (WGS) entry which is preliminary data.</text>
</comment>
<dbReference type="EMBL" id="AAOH01000004">
    <property type="protein sequence ID" value="EAR28555.1"/>
    <property type="molecule type" value="Genomic_DNA"/>
</dbReference>
<keyword evidence="3" id="KW-1185">Reference proteome</keyword>
<evidence type="ECO:0000256" key="1">
    <source>
        <dbReference type="SAM" id="SignalP"/>
    </source>
</evidence>